<dbReference type="InterPro" id="IPR004380">
    <property type="entry name" value="Asp_race"/>
</dbReference>
<dbReference type="STRING" id="661478.OP10G_3876"/>
<dbReference type="Pfam" id="PF01177">
    <property type="entry name" value="Asp_Glu_race"/>
    <property type="match status" value="1"/>
</dbReference>
<evidence type="ECO:0000256" key="1">
    <source>
        <dbReference type="ARBA" id="ARBA00007847"/>
    </source>
</evidence>
<comment type="similarity">
    <text evidence="1">Belongs to the aspartate/glutamate racemases family.</text>
</comment>
<sequence>MKLLGLIGGTSWVSTGEYYRLLNEGVNRRLGDPQFARCLIFSFNYADILALNAKQDWDAIFELVAAACLHHRDAGAEGIVLCANTMHLIADRVQERVGLPVIHIADATAEAIRRAGLTTVALLGTRFTMEKEFFRERLASRGIEAVIPEEADREFIHTTIFGELGTGNFLPATKARYLSIIDDLAAKGAEGAILGCTEIPMLIKQSDCAIPLFDTTAIHVDAAIEFALGE</sequence>
<dbReference type="PANTHER" id="PTHR21198:SF7">
    <property type="entry name" value="ASPARTATE-GLUTAMATE RACEMASE FAMILY"/>
    <property type="match status" value="1"/>
</dbReference>
<dbReference type="Gene3D" id="3.40.50.1860">
    <property type="match status" value="2"/>
</dbReference>
<dbReference type="eggNOG" id="COG1794">
    <property type="taxonomic scope" value="Bacteria"/>
</dbReference>
<keyword evidence="4" id="KW-1185">Reference proteome</keyword>
<protein>
    <submittedName>
        <fullName evidence="3">Aspartate racemase</fullName>
    </submittedName>
</protein>
<dbReference type="NCBIfam" id="TIGR00035">
    <property type="entry name" value="asp_race"/>
    <property type="match status" value="1"/>
</dbReference>
<evidence type="ECO:0000256" key="2">
    <source>
        <dbReference type="ARBA" id="ARBA00023235"/>
    </source>
</evidence>
<evidence type="ECO:0000313" key="3">
    <source>
        <dbReference type="EMBL" id="AIE87244.1"/>
    </source>
</evidence>
<name>A0A068NYQ7_FIMGI</name>
<dbReference type="InterPro" id="IPR001920">
    <property type="entry name" value="Asp/Glu_race"/>
</dbReference>
<dbReference type="EMBL" id="CP007139">
    <property type="protein sequence ID" value="AIE87244.1"/>
    <property type="molecule type" value="Genomic_DNA"/>
</dbReference>
<gene>
    <name evidence="3" type="ORF">OP10G_3876</name>
</gene>
<dbReference type="HOGENOM" id="CLU_055360_1_0_0"/>
<evidence type="ECO:0000313" key="4">
    <source>
        <dbReference type="Proteomes" id="UP000027982"/>
    </source>
</evidence>
<organism evidence="3 4">
    <name type="scientific">Fimbriimonas ginsengisoli Gsoil 348</name>
    <dbReference type="NCBI Taxonomy" id="661478"/>
    <lineage>
        <taxon>Bacteria</taxon>
        <taxon>Bacillati</taxon>
        <taxon>Armatimonadota</taxon>
        <taxon>Fimbriimonadia</taxon>
        <taxon>Fimbriimonadales</taxon>
        <taxon>Fimbriimonadaceae</taxon>
        <taxon>Fimbriimonas</taxon>
    </lineage>
</organism>
<dbReference type="RefSeq" id="WP_025228842.1">
    <property type="nucleotide sequence ID" value="NZ_CP007139.1"/>
</dbReference>
<dbReference type="InterPro" id="IPR015942">
    <property type="entry name" value="Asp/Glu/hydantoin_racemase"/>
</dbReference>
<dbReference type="KEGG" id="fgi:OP10G_3876"/>
<keyword evidence="2" id="KW-0413">Isomerase</keyword>
<accession>A0A068NYQ7</accession>
<dbReference type="Proteomes" id="UP000027982">
    <property type="component" value="Chromosome"/>
</dbReference>
<dbReference type="SUPFAM" id="SSF53681">
    <property type="entry name" value="Aspartate/glutamate racemase"/>
    <property type="match status" value="2"/>
</dbReference>
<dbReference type="PANTHER" id="PTHR21198">
    <property type="entry name" value="GLUTAMATE RACEMASE"/>
    <property type="match status" value="1"/>
</dbReference>
<dbReference type="OrthoDB" id="9803739at2"/>
<proteinExistence type="inferred from homology"/>
<dbReference type="AlphaFoldDB" id="A0A068NYQ7"/>
<reference evidence="3 4" key="1">
    <citation type="journal article" date="2014" name="PLoS ONE">
        <title>The first complete genome sequence of the class fimbriimonadia in the phylum armatimonadetes.</title>
        <authorList>
            <person name="Hu Z.Y."/>
            <person name="Wang Y.Z."/>
            <person name="Im W.T."/>
            <person name="Wang S.Y."/>
            <person name="Zhao G.P."/>
            <person name="Zheng H.J."/>
            <person name="Quan Z.X."/>
        </authorList>
    </citation>
    <scope>NUCLEOTIDE SEQUENCE [LARGE SCALE GENOMIC DNA]</scope>
    <source>
        <strain evidence="3">Gsoil 348</strain>
    </source>
</reference>
<dbReference type="GO" id="GO:0047661">
    <property type="term" value="F:amino-acid racemase activity"/>
    <property type="evidence" value="ECO:0007669"/>
    <property type="project" value="InterPro"/>
</dbReference>